<keyword evidence="4" id="KW-0456">Lyase</keyword>
<keyword evidence="5" id="KW-1185">Reference proteome</keyword>
<evidence type="ECO:0000256" key="2">
    <source>
        <dbReference type="ARBA" id="ARBA00022898"/>
    </source>
</evidence>
<evidence type="ECO:0000313" key="5">
    <source>
        <dbReference type="Proteomes" id="UP001597040"/>
    </source>
</evidence>
<dbReference type="EMBL" id="JBHTKJ010000007">
    <property type="protein sequence ID" value="MFD1037288.1"/>
    <property type="molecule type" value="Genomic_DNA"/>
</dbReference>
<evidence type="ECO:0000256" key="1">
    <source>
        <dbReference type="ARBA" id="ARBA00001933"/>
    </source>
</evidence>
<dbReference type="EC" id="4.3.1.15" evidence="4"/>
<dbReference type="InterPro" id="IPR001926">
    <property type="entry name" value="TrpB-like_PALP"/>
</dbReference>
<evidence type="ECO:0000313" key="4">
    <source>
        <dbReference type="EMBL" id="MFD1037288.1"/>
    </source>
</evidence>
<feature type="domain" description="Tryptophan synthase beta chain-like PALP" evidence="3">
    <location>
        <begin position="41"/>
        <end position="351"/>
    </location>
</feature>
<dbReference type="PANTHER" id="PTHR42937">
    <property type="match status" value="1"/>
</dbReference>
<dbReference type="GO" id="GO:0008838">
    <property type="term" value="F:diaminopropionate ammonia-lyase activity"/>
    <property type="evidence" value="ECO:0007669"/>
    <property type="project" value="UniProtKB-EC"/>
</dbReference>
<evidence type="ECO:0000259" key="3">
    <source>
        <dbReference type="Pfam" id="PF00291"/>
    </source>
</evidence>
<dbReference type="NCBIfam" id="NF006058">
    <property type="entry name" value="PRK08206.1"/>
    <property type="match status" value="1"/>
</dbReference>
<dbReference type="Gene3D" id="3.40.50.1100">
    <property type="match status" value="2"/>
</dbReference>
<dbReference type="RefSeq" id="WP_390359215.1">
    <property type="nucleotide sequence ID" value="NZ_JBHTKJ010000007.1"/>
</dbReference>
<dbReference type="Pfam" id="PF00291">
    <property type="entry name" value="PALP"/>
    <property type="match status" value="1"/>
</dbReference>
<name>A0ABW3LHH7_9BACI</name>
<proteinExistence type="predicted"/>
<sequence>MIEYQYNYMKESTYDKVFLTDFSLDKIAEVQNFQSSHRSYSMTPLIRLDNFASHVGFNNVFIKDESQRFGLSAFKVLGGIYAMGRYVAEHLDIGIESFTFDQLRSTENRERIGDITFTTATDGNHGRGVAWTARELGAKAVIYLPKGSSKKRVNAICNEGAEAIVTELNYDDSVRYAAKKAKENGWIVVQDTSWNGYEDIPLWIMQGYASLAKEMMEQVREYTPRIPTHIFLQAGVGSFASAIAAYLVNYYREKHPKIILVEPHQSNCYFRSFVANDQTYKVVDGELDTIMDGLACGEPNPKAWEILKSYTEASFSCDDYISTLGMDILSRPIRNDKVVNSGASGAVSIGLLHRLATEDAFKNVRKELGLDKDSEVVLVNTEGS</sequence>
<protein>
    <submittedName>
        <fullName evidence="4">Diaminopropionate ammonia-lyase</fullName>
        <ecNumber evidence="4">4.3.1.15</ecNumber>
    </submittedName>
</protein>
<comment type="caution">
    <text evidence="4">The sequence shown here is derived from an EMBL/GenBank/DDBJ whole genome shotgun (WGS) entry which is preliminary data.</text>
</comment>
<dbReference type="Proteomes" id="UP001597040">
    <property type="component" value="Unassembled WGS sequence"/>
</dbReference>
<reference evidence="5" key="1">
    <citation type="journal article" date="2019" name="Int. J. Syst. Evol. Microbiol.">
        <title>The Global Catalogue of Microorganisms (GCM) 10K type strain sequencing project: providing services to taxonomists for standard genome sequencing and annotation.</title>
        <authorList>
            <consortium name="The Broad Institute Genomics Platform"/>
            <consortium name="The Broad Institute Genome Sequencing Center for Infectious Disease"/>
            <person name="Wu L."/>
            <person name="Ma J."/>
        </authorList>
    </citation>
    <scope>NUCLEOTIDE SEQUENCE [LARGE SCALE GENOMIC DNA]</scope>
    <source>
        <strain evidence="5">CCUG 56754</strain>
    </source>
</reference>
<organism evidence="4 5">
    <name type="scientific">Virgibacillus byunsanensis</name>
    <dbReference type="NCBI Taxonomy" id="570945"/>
    <lineage>
        <taxon>Bacteria</taxon>
        <taxon>Bacillati</taxon>
        <taxon>Bacillota</taxon>
        <taxon>Bacilli</taxon>
        <taxon>Bacillales</taxon>
        <taxon>Bacillaceae</taxon>
        <taxon>Virgibacillus</taxon>
    </lineage>
</organism>
<gene>
    <name evidence="4" type="ORF">ACFQ3N_02465</name>
</gene>
<keyword evidence="2" id="KW-0663">Pyridoxal phosphate</keyword>
<dbReference type="NCBIfam" id="TIGR01747">
    <property type="entry name" value="diampropi_NH3ly"/>
    <property type="match status" value="1"/>
</dbReference>
<dbReference type="SUPFAM" id="SSF53686">
    <property type="entry name" value="Tryptophan synthase beta subunit-like PLP-dependent enzymes"/>
    <property type="match status" value="1"/>
</dbReference>
<dbReference type="PANTHER" id="PTHR42937:SF1">
    <property type="entry name" value="DIAMINOPROPIONATE AMMONIA-LYASE"/>
    <property type="match status" value="1"/>
</dbReference>
<accession>A0ABW3LHH7</accession>
<comment type="cofactor">
    <cofactor evidence="1">
        <name>pyridoxal 5'-phosphate</name>
        <dbReference type="ChEBI" id="CHEBI:597326"/>
    </cofactor>
</comment>
<dbReference type="InterPro" id="IPR010081">
    <property type="entry name" value="DiNH2opropionate_NH3_lyase"/>
</dbReference>
<dbReference type="InterPro" id="IPR036052">
    <property type="entry name" value="TrpB-like_PALP_sf"/>
</dbReference>